<comment type="function">
    <text evidence="2 10">Catalyzes the formation of the alpha-1,6-glucosidic linkages in glycogen by scission of a 1,4-alpha-linked oligosaccharide from growing alpha-1,4-glucan chains and the subsequent attachment of the oligosaccharide to the alpha-1,6 position.</text>
</comment>
<dbReference type="HAMAP" id="MF_00685">
    <property type="entry name" value="GlgB"/>
    <property type="match status" value="1"/>
</dbReference>
<keyword evidence="6 10" id="KW-0328">Glycosyltransferase</keyword>
<feature type="compositionally biased region" description="Basic residues" evidence="12">
    <location>
        <begin position="677"/>
        <end position="687"/>
    </location>
</feature>
<dbReference type="SUPFAM" id="SSF51445">
    <property type="entry name" value="(Trans)glycosidases"/>
    <property type="match status" value="1"/>
</dbReference>
<dbReference type="SUPFAM" id="SSF51011">
    <property type="entry name" value="Glycosyl hydrolase domain"/>
    <property type="match status" value="1"/>
</dbReference>
<evidence type="ECO:0000256" key="3">
    <source>
        <dbReference type="ARBA" id="ARBA00004964"/>
    </source>
</evidence>
<dbReference type="GO" id="GO:0043169">
    <property type="term" value="F:cation binding"/>
    <property type="evidence" value="ECO:0007669"/>
    <property type="project" value="InterPro"/>
</dbReference>
<feature type="region of interest" description="Disordered" evidence="12">
    <location>
        <begin position="638"/>
        <end position="687"/>
    </location>
</feature>
<dbReference type="EMBL" id="DXDU01000107">
    <property type="protein sequence ID" value="HIY26809.1"/>
    <property type="molecule type" value="Genomic_DNA"/>
</dbReference>
<dbReference type="Pfam" id="PF02806">
    <property type="entry name" value="Alpha-amylase_C"/>
    <property type="match status" value="1"/>
</dbReference>
<reference evidence="14" key="2">
    <citation type="submission" date="2021-04" db="EMBL/GenBank/DDBJ databases">
        <authorList>
            <person name="Gilroy R."/>
        </authorList>
    </citation>
    <scope>NUCLEOTIDE SEQUENCE</scope>
    <source>
        <strain evidence="14">1282</strain>
    </source>
</reference>
<dbReference type="PIRSF" id="PIRSF000463">
    <property type="entry name" value="GlgB"/>
    <property type="match status" value="1"/>
</dbReference>
<dbReference type="Gene3D" id="2.60.40.1180">
    <property type="entry name" value="Golgi alpha-mannosidase II"/>
    <property type="match status" value="1"/>
</dbReference>
<gene>
    <name evidence="10 14" type="primary">glgB</name>
    <name evidence="14" type="ORF">H9838_06510</name>
</gene>
<dbReference type="NCBIfam" id="TIGR01515">
    <property type="entry name" value="branching_enzym"/>
    <property type="match status" value="1"/>
</dbReference>
<keyword evidence="7 10" id="KW-0808">Transferase</keyword>
<evidence type="ECO:0000313" key="14">
    <source>
        <dbReference type="EMBL" id="HIY26809.1"/>
    </source>
</evidence>
<feature type="active site" description="Proton donor" evidence="10 11">
    <location>
        <position position="368"/>
    </location>
</feature>
<comment type="catalytic activity">
    <reaction evidence="1 10">
        <text>Transfers a segment of a (1-&gt;4)-alpha-D-glucan chain to a primary hydroxy group in a similar glucan chain.</text>
        <dbReference type="EC" id="2.4.1.18"/>
    </reaction>
</comment>
<dbReference type="AlphaFoldDB" id="A0A9D1YE30"/>
<dbReference type="GO" id="GO:0005829">
    <property type="term" value="C:cytosol"/>
    <property type="evidence" value="ECO:0007669"/>
    <property type="project" value="TreeGrafter"/>
</dbReference>
<dbReference type="InterPro" id="IPR044143">
    <property type="entry name" value="GlgB_N_E_set_prok"/>
</dbReference>
<comment type="similarity">
    <text evidence="4 10">Belongs to the glycosyl hydrolase 13 family. GlgB subfamily.</text>
</comment>
<keyword evidence="9 10" id="KW-0119">Carbohydrate metabolism</keyword>
<dbReference type="Pfam" id="PF02922">
    <property type="entry name" value="CBM_48"/>
    <property type="match status" value="1"/>
</dbReference>
<sequence length="687" mass="79541">MNPGVAAGENKPENIPLYLFRSGKNRRSYEYMGVHKATRDGKPCMVARVWAPRAREVSLVGDFCNWDKAKYPLQKIDDQVWEGYTDFEFEPYQMYKFYIKTAQGEDTYKSDPYARHTETRPGTASRWYDLEGYQWHDQQWLEHKREHPHYEQPVNIYEVHAGSWRKYEDGSVFPYEKLGDELIPYVKEMGFTHIEFMPLTEYPFDASWGYQVTGYFAPTSRYGAPHDFMRLIDRCHQAGIGVIMDWVPAHFPRDAAGLAKFDGTPCYEYEDPRKGEHKEWGTLVFDYGRPEVQSFLMSSAVFWLKEYHVDGLRVDAVASMLYLDYNRRDGEWIANKDGGKENYEAVAFLQALNEAAFAEAPHCMMIAEESTSWPMVSKPTFLGGLGFNYKWNMGWMNDMLTYMSLDPYFRSGDHNALTFSFFYAFSENFILPISHDEVVYGKGSLFNKMPGDDQMKADQMRAFVTYMMAHPGKKLQFMGTEFAQKNEWNFEKELEWGLLQYEEHQRAQAFFKAVNHFYLSRPELWEIDFSWEGFEWISNDDYQQSVIAFRRKAKDGRELVAVCNFVPVQRENYCIGVPFRGTWAEVFTSDAKEFGGGGVTNGKSIKTQDVPMHGCEQSVSLTLPGDSVFFLECVRKTPKRKPKEPGEKKPAAKKESASKKETAAKKEAPKKEPAKKAAPKTRKKTAK</sequence>
<dbReference type="NCBIfam" id="NF008967">
    <property type="entry name" value="PRK12313.1"/>
    <property type="match status" value="1"/>
</dbReference>
<proteinExistence type="inferred from homology"/>
<accession>A0A9D1YE30</accession>
<evidence type="ECO:0000256" key="4">
    <source>
        <dbReference type="ARBA" id="ARBA00009000"/>
    </source>
</evidence>
<evidence type="ECO:0000313" key="15">
    <source>
        <dbReference type="Proteomes" id="UP000823915"/>
    </source>
</evidence>
<dbReference type="InterPro" id="IPR004193">
    <property type="entry name" value="Glyco_hydro_13_N"/>
</dbReference>
<comment type="subunit">
    <text evidence="10">Monomer.</text>
</comment>
<dbReference type="GO" id="GO:0004553">
    <property type="term" value="F:hydrolase activity, hydrolyzing O-glycosyl compounds"/>
    <property type="evidence" value="ECO:0007669"/>
    <property type="project" value="InterPro"/>
</dbReference>
<dbReference type="FunFam" id="2.60.40.1180:FF:000002">
    <property type="entry name" value="1,4-alpha-glucan branching enzyme GlgB"/>
    <property type="match status" value="1"/>
</dbReference>
<feature type="domain" description="Glycosyl hydrolase family 13 catalytic" evidence="13">
    <location>
        <begin position="158"/>
        <end position="512"/>
    </location>
</feature>
<dbReference type="NCBIfam" id="NF003811">
    <property type="entry name" value="PRK05402.1"/>
    <property type="match status" value="1"/>
</dbReference>
<dbReference type="FunFam" id="3.20.20.80:FF:000003">
    <property type="entry name" value="1,4-alpha-glucan branching enzyme GlgB"/>
    <property type="match status" value="1"/>
</dbReference>
<dbReference type="Gene3D" id="2.60.40.10">
    <property type="entry name" value="Immunoglobulins"/>
    <property type="match status" value="1"/>
</dbReference>
<evidence type="ECO:0000256" key="1">
    <source>
        <dbReference type="ARBA" id="ARBA00000826"/>
    </source>
</evidence>
<dbReference type="EC" id="2.4.1.18" evidence="10"/>
<feature type="active site" description="Nucleophile" evidence="10 11">
    <location>
        <position position="315"/>
    </location>
</feature>
<dbReference type="Proteomes" id="UP000823915">
    <property type="component" value="Unassembled WGS sequence"/>
</dbReference>
<reference evidence="14" key="1">
    <citation type="journal article" date="2021" name="PeerJ">
        <title>Extensive microbial diversity within the chicken gut microbiome revealed by metagenomics and culture.</title>
        <authorList>
            <person name="Gilroy R."/>
            <person name="Ravi A."/>
            <person name="Getino M."/>
            <person name="Pursley I."/>
            <person name="Horton D.L."/>
            <person name="Alikhan N.F."/>
            <person name="Baker D."/>
            <person name="Gharbi K."/>
            <person name="Hall N."/>
            <person name="Watson M."/>
            <person name="Adriaenssens E.M."/>
            <person name="Foster-Nyarko E."/>
            <person name="Jarju S."/>
            <person name="Secka A."/>
            <person name="Antonio M."/>
            <person name="Oren A."/>
            <person name="Chaudhuri R.R."/>
            <person name="La Ragione R."/>
            <person name="Hildebrand F."/>
            <person name="Pallen M.J."/>
        </authorList>
    </citation>
    <scope>NUCLEOTIDE SEQUENCE</scope>
    <source>
        <strain evidence="14">1282</strain>
    </source>
</reference>
<evidence type="ECO:0000256" key="11">
    <source>
        <dbReference type="PIRSR" id="PIRSR000463-1"/>
    </source>
</evidence>
<evidence type="ECO:0000256" key="6">
    <source>
        <dbReference type="ARBA" id="ARBA00022676"/>
    </source>
</evidence>
<organism evidence="14 15">
    <name type="scientific">Candidatus Acutalibacter pullistercoris</name>
    <dbReference type="NCBI Taxonomy" id="2838418"/>
    <lineage>
        <taxon>Bacteria</taxon>
        <taxon>Bacillati</taxon>
        <taxon>Bacillota</taxon>
        <taxon>Clostridia</taxon>
        <taxon>Eubacteriales</taxon>
        <taxon>Acutalibacteraceae</taxon>
        <taxon>Acutalibacter</taxon>
    </lineage>
</organism>
<dbReference type="InterPro" id="IPR013780">
    <property type="entry name" value="Glyco_hydro_b"/>
</dbReference>
<keyword evidence="5 10" id="KW-0321">Glycogen metabolism</keyword>
<evidence type="ECO:0000256" key="8">
    <source>
        <dbReference type="ARBA" id="ARBA00023056"/>
    </source>
</evidence>
<comment type="pathway">
    <text evidence="3 10">Glycan biosynthesis; glycogen biosynthesis.</text>
</comment>
<feature type="compositionally biased region" description="Basic and acidic residues" evidence="12">
    <location>
        <begin position="643"/>
        <end position="675"/>
    </location>
</feature>
<dbReference type="PANTHER" id="PTHR43651:SF3">
    <property type="entry name" value="1,4-ALPHA-GLUCAN-BRANCHING ENZYME"/>
    <property type="match status" value="1"/>
</dbReference>
<dbReference type="CDD" id="cd02855">
    <property type="entry name" value="E_set_GBE_prok_N"/>
    <property type="match status" value="1"/>
</dbReference>
<dbReference type="InterPro" id="IPR013783">
    <property type="entry name" value="Ig-like_fold"/>
</dbReference>
<evidence type="ECO:0000259" key="13">
    <source>
        <dbReference type="SMART" id="SM00642"/>
    </source>
</evidence>
<dbReference type="GO" id="GO:0003844">
    <property type="term" value="F:1,4-alpha-glucan branching enzyme activity"/>
    <property type="evidence" value="ECO:0007669"/>
    <property type="project" value="UniProtKB-UniRule"/>
</dbReference>
<evidence type="ECO:0000256" key="2">
    <source>
        <dbReference type="ARBA" id="ARBA00002953"/>
    </source>
</evidence>
<evidence type="ECO:0000256" key="12">
    <source>
        <dbReference type="SAM" id="MobiDB-lite"/>
    </source>
</evidence>
<dbReference type="Gene3D" id="3.20.20.80">
    <property type="entry name" value="Glycosidases"/>
    <property type="match status" value="1"/>
</dbReference>
<evidence type="ECO:0000256" key="9">
    <source>
        <dbReference type="ARBA" id="ARBA00023277"/>
    </source>
</evidence>
<dbReference type="InterPro" id="IPR006048">
    <property type="entry name" value="A-amylase/branching_C"/>
</dbReference>
<name>A0A9D1YE30_9FIRM</name>
<dbReference type="SMART" id="SM00642">
    <property type="entry name" value="Aamy"/>
    <property type="match status" value="1"/>
</dbReference>
<dbReference type="GO" id="GO:0005978">
    <property type="term" value="P:glycogen biosynthetic process"/>
    <property type="evidence" value="ECO:0007669"/>
    <property type="project" value="UniProtKB-UniRule"/>
</dbReference>
<dbReference type="Pfam" id="PF00128">
    <property type="entry name" value="Alpha-amylase"/>
    <property type="match status" value="1"/>
</dbReference>
<dbReference type="PANTHER" id="PTHR43651">
    <property type="entry name" value="1,4-ALPHA-GLUCAN-BRANCHING ENZYME"/>
    <property type="match status" value="1"/>
</dbReference>
<dbReference type="InterPro" id="IPR006047">
    <property type="entry name" value="GH13_cat_dom"/>
</dbReference>
<keyword evidence="8 10" id="KW-0320">Glycogen biosynthesis</keyword>
<protein>
    <recommendedName>
        <fullName evidence="10">1,4-alpha-glucan branching enzyme GlgB</fullName>
        <ecNumber evidence="10">2.4.1.18</ecNumber>
    </recommendedName>
    <alternativeName>
        <fullName evidence="10">1,4-alpha-D-glucan:1,4-alpha-D-glucan 6-glucosyl-transferase</fullName>
    </alternativeName>
    <alternativeName>
        <fullName evidence="10">Alpha-(1-&gt;4)-glucan branching enzyme</fullName>
    </alternativeName>
    <alternativeName>
        <fullName evidence="10">Glycogen branching enzyme</fullName>
        <shortName evidence="10">BE</shortName>
    </alternativeName>
</protein>
<dbReference type="CDD" id="cd11322">
    <property type="entry name" value="AmyAc_Glg_BE"/>
    <property type="match status" value="1"/>
</dbReference>
<dbReference type="InterPro" id="IPR006407">
    <property type="entry name" value="GlgB"/>
</dbReference>
<comment type="caution">
    <text evidence="14">The sequence shown here is derived from an EMBL/GenBank/DDBJ whole genome shotgun (WGS) entry which is preliminary data.</text>
</comment>
<evidence type="ECO:0000256" key="7">
    <source>
        <dbReference type="ARBA" id="ARBA00022679"/>
    </source>
</evidence>
<dbReference type="InterPro" id="IPR017853">
    <property type="entry name" value="GH"/>
</dbReference>
<evidence type="ECO:0000256" key="10">
    <source>
        <dbReference type="HAMAP-Rule" id="MF_00685"/>
    </source>
</evidence>
<dbReference type="InterPro" id="IPR037439">
    <property type="entry name" value="Branching_enzy"/>
</dbReference>
<evidence type="ECO:0000256" key="5">
    <source>
        <dbReference type="ARBA" id="ARBA00022600"/>
    </source>
</evidence>